<dbReference type="AlphaFoldDB" id="S3V927"/>
<dbReference type="PANTHER" id="PTHR37302">
    <property type="entry name" value="SLR1116 PROTEIN"/>
    <property type="match status" value="1"/>
</dbReference>
<dbReference type="EMBL" id="AKWZ02000010">
    <property type="protein sequence ID" value="EPG72920.1"/>
    <property type="molecule type" value="Genomic_DNA"/>
</dbReference>
<gene>
    <name evidence="4" type="ORF">LEP1GSC058_3896</name>
</gene>
<dbReference type="OrthoDB" id="119432at2"/>
<accession>S3V927</accession>
<evidence type="ECO:0000256" key="2">
    <source>
        <dbReference type="ARBA" id="ARBA00022723"/>
    </source>
</evidence>
<proteinExistence type="inferred from homology"/>
<dbReference type="Pfam" id="PF05163">
    <property type="entry name" value="DinB"/>
    <property type="match status" value="1"/>
</dbReference>
<dbReference type="SUPFAM" id="SSF109854">
    <property type="entry name" value="DinB/YfiT-like putative metalloenzymes"/>
    <property type="match status" value="1"/>
</dbReference>
<dbReference type="GO" id="GO:0046872">
    <property type="term" value="F:metal ion binding"/>
    <property type="evidence" value="ECO:0007669"/>
    <property type="project" value="UniProtKB-KW"/>
</dbReference>
<organism evidence="4 5">
    <name type="scientific">Leptospira fainei serovar Hurstbridge str. BUT 6</name>
    <dbReference type="NCBI Taxonomy" id="1193011"/>
    <lineage>
        <taxon>Bacteria</taxon>
        <taxon>Pseudomonadati</taxon>
        <taxon>Spirochaetota</taxon>
        <taxon>Spirochaetia</taxon>
        <taxon>Leptospirales</taxon>
        <taxon>Leptospiraceae</taxon>
        <taxon>Leptospira</taxon>
    </lineage>
</organism>
<evidence type="ECO:0000256" key="3">
    <source>
        <dbReference type="PIRSR" id="PIRSR607837-1"/>
    </source>
</evidence>
<feature type="binding site" evidence="3">
    <location>
        <position position="154"/>
    </location>
    <ligand>
        <name>a divalent metal cation</name>
        <dbReference type="ChEBI" id="CHEBI:60240"/>
    </ligand>
</feature>
<comment type="caution">
    <text evidence="4">The sequence shown here is derived from an EMBL/GenBank/DDBJ whole genome shotgun (WGS) entry which is preliminary data.</text>
</comment>
<keyword evidence="5" id="KW-1185">Reference proteome</keyword>
<dbReference type="InterPro" id="IPR007837">
    <property type="entry name" value="DinB"/>
</dbReference>
<evidence type="ECO:0000313" key="5">
    <source>
        <dbReference type="Proteomes" id="UP000014540"/>
    </source>
</evidence>
<comment type="similarity">
    <text evidence="1">Belongs to the DinB family.</text>
</comment>
<sequence>MSFYKNFISLSEYNLWMNENIYSSAEKLSDEIRKKDMGAFFGSIHGTLNHILWADKNWLGRFVDAGYGSAILDRSIALVERTQSSNHHYEIHSDFSKLKSERKNLDEKLVRWVKEGLSEEIIRKNLEYKNTKGVSFSDPIYEVLTHFFNHQTHHRGQITTLLFQNGIDPGITDYIFFTRSRH</sequence>
<dbReference type="STRING" id="1193011.LEP1GSC058_3896"/>
<reference evidence="4" key="1">
    <citation type="submission" date="2013-04" db="EMBL/GenBank/DDBJ databases">
        <authorList>
            <person name="Harkins D.M."/>
            <person name="Durkin A.S."/>
            <person name="Selengut J.D."/>
            <person name="Sanka R."/>
            <person name="DePew J."/>
            <person name="Purushe J."/>
            <person name="Ahmed A."/>
            <person name="van der Linden H."/>
            <person name="Goris M.G.A."/>
            <person name="Hartskeerl R.A."/>
            <person name="Vinetz J.M."/>
            <person name="Sutton G.G."/>
            <person name="Nelson W.C."/>
            <person name="Fouts D.E."/>
        </authorList>
    </citation>
    <scope>NUCLEOTIDE SEQUENCE [LARGE SCALE GENOMIC DNA]</scope>
    <source>
        <strain evidence="4">BUT 6</strain>
    </source>
</reference>
<feature type="binding site" evidence="3">
    <location>
        <position position="50"/>
    </location>
    <ligand>
        <name>a divalent metal cation</name>
        <dbReference type="ChEBI" id="CHEBI:60240"/>
    </ligand>
</feature>
<dbReference type="RefSeq" id="WP_016549417.1">
    <property type="nucleotide sequence ID" value="NZ_AKWZ02000010.1"/>
</dbReference>
<evidence type="ECO:0000256" key="1">
    <source>
        <dbReference type="ARBA" id="ARBA00008635"/>
    </source>
</evidence>
<dbReference type="Gene3D" id="1.20.120.450">
    <property type="entry name" value="dinb family like domain"/>
    <property type="match status" value="1"/>
</dbReference>
<dbReference type="InterPro" id="IPR034660">
    <property type="entry name" value="DinB/YfiT-like"/>
</dbReference>
<evidence type="ECO:0000313" key="4">
    <source>
        <dbReference type="EMBL" id="EPG72920.1"/>
    </source>
</evidence>
<dbReference type="Proteomes" id="UP000014540">
    <property type="component" value="Unassembled WGS sequence"/>
</dbReference>
<feature type="binding site" evidence="3">
    <location>
        <position position="150"/>
    </location>
    <ligand>
        <name>a divalent metal cation</name>
        <dbReference type="ChEBI" id="CHEBI:60240"/>
    </ligand>
</feature>
<dbReference type="PANTHER" id="PTHR37302:SF1">
    <property type="entry name" value="PROTEIN DINB"/>
    <property type="match status" value="1"/>
</dbReference>
<name>S3V927_9LEPT</name>
<keyword evidence="2 3" id="KW-0479">Metal-binding</keyword>
<protein>
    <submittedName>
        <fullName evidence="4">DinB family protein</fullName>
    </submittedName>
</protein>